<feature type="transmembrane region" description="Helical" evidence="1">
    <location>
        <begin position="113"/>
        <end position="133"/>
    </location>
</feature>
<dbReference type="AlphaFoldDB" id="A0A919MVI4"/>
<feature type="transmembrane region" description="Helical" evidence="1">
    <location>
        <begin position="352"/>
        <end position="373"/>
    </location>
</feature>
<keyword evidence="1" id="KW-0812">Transmembrane</keyword>
<name>A0A919MVI4_9ACTN</name>
<feature type="transmembrane region" description="Helical" evidence="1">
    <location>
        <begin position="393"/>
        <end position="412"/>
    </location>
</feature>
<evidence type="ECO:0000313" key="2">
    <source>
        <dbReference type="EMBL" id="GIE93650.1"/>
    </source>
</evidence>
<comment type="caution">
    <text evidence="2">The sequence shown here is derived from an EMBL/GenBank/DDBJ whole genome shotgun (WGS) entry which is preliminary data.</text>
</comment>
<evidence type="ECO:0000256" key="1">
    <source>
        <dbReference type="SAM" id="Phobius"/>
    </source>
</evidence>
<organism evidence="2 3">
    <name type="scientific">Paractinoplanes rishiriensis</name>
    <dbReference type="NCBI Taxonomy" id="1050105"/>
    <lineage>
        <taxon>Bacteria</taxon>
        <taxon>Bacillati</taxon>
        <taxon>Actinomycetota</taxon>
        <taxon>Actinomycetes</taxon>
        <taxon>Micromonosporales</taxon>
        <taxon>Micromonosporaceae</taxon>
        <taxon>Paractinoplanes</taxon>
    </lineage>
</organism>
<feature type="transmembrane region" description="Helical" evidence="1">
    <location>
        <begin position="22"/>
        <end position="42"/>
    </location>
</feature>
<dbReference type="EMBL" id="BOMV01000007">
    <property type="protein sequence ID" value="GIE93650.1"/>
    <property type="molecule type" value="Genomic_DNA"/>
</dbReference>
<feature type="transmembrane region" description="Helical" evidence="1">
    <location>
        <begin position="145"/>
        <end position="163"/>
    </location>
</feature>
<dbReference type="RefSeq" id="WP_203779954.1">
    <property type="nucleotide sequence ID" value="NZ_BOMV01000007.1"/>
</dbReference>
<feature type="transmembrane region" description="Helical" evidence="1">
    <location>
        <begin position="254"/>
        <end position="274"/>
    </location>
</feature>
<feature type="transmembrane region" description="Helical" evidence="1">
    <location>
        <begin position="169"/>
        <end position="190"/>
    </location>
</feature>
<feature type="transmembrane region" description="Helical" evidence="1">
    <location>
        <begin position="316"/>
        <end position="340"/>
    </location>
</feature>
<keyword evidence="1" id="KW-0472">Membrane</keyword>
<reference evidence="2" key="1">
    <citation type="submission" date="2021-01" db="EMBL/GenBank/DDBJ databases">
        <title>Whole genome shotgun sequence of Actinoplanes rishiriensis NBRC 108556.</title>
        <authorList>
            <person name="Komaki H."/>
            <person name="Tamura T."/>
        </authorList>
    </citation>
    <scope>NUCLEOTIDE SEQUENCE</scope>
    <source>
        <strain evidence="2">NBRC 108556</strain>
    </source>
</reference>
<accession>A0A919MVI4</accession>
<sequence>MTAVLAPAATGTGAAVGAWRRLFLRCLLVPLTVTAPLTYLALGFDHRYNVYWHGAVVQARPWSLVTENLRTVPMYLDFGNFRPLGRMLEWSVDVLAYLLTGLLQLPAQVGLRLMSALAAAVLTAAAVLLAEAVTARGRMFGAPPARPLVVVPFALGASLAAAGQLSSTVLFGGLYFLSAAIVLAVAAWLARAPRSMPLVVVAGAALATVNEMAALALPVATVAVLARARLGPAALPNPASAGPAGPARPLRAVVALWAGFLPVFVPVRILIWAACRDGDCYRNSDLLLGSGLGSALPHRLVAWLPPLQWDEALREAAAPGRVVLAAAVLALAALAVRPLADLARLPSLGRRPAIALALTGAAVLLLGAGLGSVNRQGQLMASMDRWGAGWRDSGLTAAGGALLLTGLLALAARAVVLRTALVVVALGAAVSTAVNHAYAQAANRRPAALVSAAISAEIAQFDTTAAGDRRRCELRDRFAALFADDAYSRFAAGELPGTRSAADRMQVTADLATRQRYGRPFCRGAE</sequence>
<protein>
    <submittedName>
        <fullName evidence="2">Uncharacterized protein</fullName>
    </submittedName>
</protein>
<evidence type="ECO:0000313" key="3">
    <source>
        <dbReference type="Proteomes" id="UP000636960"/>
    </source>
</evidence>
<feature type="transmembrane region" description="Helical" evidence="1">
    <location>
        <begin position="419"/>
        <end position="438"/>
    </location>
</feature>
<feature type="transmembrane region" description="Helical" evidence="1">
    <location>
        <begin position="197"/>
        <end position="226"/>
    </location>
</feature>
<keyword evidence="3" id="KW-1185">Reference proteome</keyword>
<dbReference type="Proteomes" id="UP000636960">
    <property type="component" value="Unassembled WGS sequence"/>
</dbReference>
<keyword evidence="1" id="KW-1133">Transmembrane helix</keyword>
<gene>
    <name evidence="2" type="ORF">Ari01nite_11150</name>
</gene>
<proteinExistence type="predicted"/>